<proteinExistence type="predicted"/>
<evidence type="ECO:0000313" key="5">
    <source>
        <dbReference type="Proteomes" id="UP000634004"/>
    </source>
</evidence>
<name>A0A8J3CSY4_9PROT</name>
<dbReference type="EMBL" id="BMZH01000007">
    <property type="protein sequence ID" value="GHA97004.1"/>
    <property type="molecule type" value="Genomic_DNA"/>
</dbReference>
<comment type="caution">
    <text evidence="4">The sequence shown here is derived from an EMBL/GenBank/DDBJ whole genome shotgun (WGS) entry which is preliminary data.</text>
</comment>
<dbReference type="InterPro" id="IPR027385">
    <property type="entry name" value="Beta-barrel_OMP"/>
</dbReference>
<dbReference type="AlphaFoldDB" id="A0A8J3CSY4"/>
<reference evidence="4" key="2">
    <citation type="submission" date="2020-09" db="EMBL/GenBank/DDBJ databases">
        <authorList>
            <person name="Sun Q."/>
            <person name="Kim S."/>
        </authorList>
    </citation>
    <scope>NUCLEOTIDE SEQUENCE</scope>
    <source>
        <strain evidence="4">KCTC 32513</strain>
    </source>
</reference>
<feature type="signal peptide" evidence="2">
    <location>
        <begin position="1"/>
        <end position="22"/>
    </location>
</feature>
<accession>A0A8J3CSY4</accession>
<keyword evidence="1 2" id="KW-0732">Signal</keyword>
<evidence type="ECO:0000259" key="3">
    <source>
        <dbReference type="Pfam" id="PF13505"/>
    </source>
</evidence>
<dbReference type="Proteomes" id="UP000634004">
    <property type="component" value="Unassembled WGS sequence"/>
</dbReference>
<reference evidence="4" key="1">
    <citation type="journal article" date="2014" name="Int. J. Syst. Evol. Microbiol.">
        <title>Complete genome sequence of Corynebacterium casei LMG S-19264T (=DSM 44701T), isolated from a smear-ripened cheese.</title>
        <authorList>
            <consortium name="US DOE Joint Genome Institute (JGI-PGF)"/>
            <person name="Walter F."/>
            <person name="Albersmeier A."/>
            <person name="Kalinowski J."/>
            <person name="Ruckert C."/>
        </authorList>
    </citation>
    <scope>NUCLEOTIDE SEQUENCE</scope>
    <source>
        <strain evidence="4">KCTC 32513</strain>
    </source>
</reference>
<evidence type="ECO:0000256" key="2">
    <source>
        <dbReference type="SAM" id="SignalP"/>
    </source>
</evidence>
<feature type="chain" id="PRO_5035243269" description="Outer membrane protein beta-barrel domain-containing protein" evidence="2">
    <location>
        <begin position="23"/>
        <end position="172"/>
    </location>
</feature>
<sequence length="172" mass="18191">MKIVKIAAATAAIAMVGGTAMAQDGQAYVGLGVDAVEFDSYNLSAKAGYNFTEYFGVEAQGGFGVIDDEETVAGLEVEAGVDYYLSGFLTGRLPMSEQFELIGRVGYYFGELEASSGNVSVSEDVDGFAGGVGGQFNFGPEYKNGIRAEYTYLDVEGDGGGDLYSISYIRKF</sequence>
<dbReference type="SUPFAM" id="SSF56925">
    <property type="entry name" value="OMPA-like"/>
    <property type="match status" value="1"/>
</dbReference>
<protein>
    <recommendedName>
        <fullName evidence="3">Outer membrane protein beta-barrel domain-containing protein</fullName>
    </recommendedName>
</protein>
<feature type="domain" description="Outer membrane protein beta-barrel" evidence="3">
    <location>
        <begin position="9"/>
        <end position="160"/>
    </location>
</feature>
<organism evidence="4 5">
    <name type="scientific">Algimonas arctica</name>
    <dbReference type="NCBI Taxonomy" id="1479486"/>
    <lineage>
        <taxon>Bacteria</taxon>
        <taxon>Pseudomonadati</taxon>
        <taxon>Pseudomonadota</taxon>
        <taxon>Alphaproteobacteria</taxon>
        <taxon>Maricaulales</taxon>
        <taxon>Robiginitomaculaceae</taxon>
        <taxon>Algimonas</taxon>
    </lineage>
</organism>
<dbReference type="RefSeq" id="WP_189498000.1">
    <property type="nucleotide sequence ID" value="NZ_BMZH01000007.1"/>
</dbReference>
<evidence type="ECO:0000256" key="1">
    <source>
        <dbReference type="ARBA" id="ARBA00022729"/>
    </source>
</evidence>
<dbReference type="Gene3D" id="2.40.160.20">
    <property type="match status" value="1"/>
</dbReference>
<dbReference type="InterPro" id="IPR011250">
    <property type="entry name" value="OMP/PagP_B-barrel"/>
</dbReference>
<gene>
    <name evidence="4" type="ORF">GCM10009069_20050</name>
</gene>
<keyword evidence="5" id="KW-1185">Reference proteome</keyword>
<evidence type="ECO:0000313" key="4">
    <source>
        <dbReference type="EMBL" id="GHA97004.1"/>
    </source>
</evidence>
<dbReference type="Pfam" id="PF13505">
    <property type="entry name" value="OMP_b-brl"/>
    <property type="match status" value="1"/>
</dbReference>